<evidence type="ECO:0000256" key="9">
    <source>
        <dbReference type="ARBA" id="ARBA00023176"/>
    </source>
</evidence>
<feature type="non-terminal residue" evidence="14">
    <location>
        <position position="1"/>
    </location>
</feature>
<feature type="domain" description="CUB" evidence="13">
    <location>
        <begin position="21"/>
        <end position="127"/>
    </location>
</feature>
<evidence type="ECO:0000256" key="1">
    <source>
        <dbReference type="ARBA" id="ARBA00004167"/>
    </source>
</evidence>
<dbReference type="EMBL" id="JAAWVN010008753">
    <property type="protein sequence ID" value="MBN3290567.1"/>
    <property type="molecule type" value="Genomic_DNA"/>
</dbReference>
<dbReference type="InterPro" id="IPR002172">
    <property type="entry name" value="LDrepeatLR_classA_rpt"/>
</dbReference>
<keyword evidence="15" id="KW-1185">Reference proteome</keyword>
<evidence type="ECO:0000256" key="8">
    <source>
        <dbReference type="ARBA" id="ARBA00023157"/>
    </source>
</evidence>
<proteinExistence type="inferred from homology"/>
<keyword evidence="4" id="KW-0812">Transmembrane</keyword>
<reference evidence="14" key="1">
    <citation type="journal article" date="2021" name="Cell">
        <title>Tracing the genetic footprints of vertebrate landing in non-teleost ray-finned fishes.</title>
        <authorList>
            <person name="Bi X."/>
            <person name="Wang K."/>
            <person name="Yang L."/>
            <person name="Pan H."/>
            <person name="Jiang H."/>
            <person name="Wei Q."/>
            <person name="Fang M."/>
            <person name="Yu H."/>
            <person name="Zhu C."/>
            <person name="Cai Y."/>
            <person name="He Y."/>
            <person name="Gan X."/>
            <person name="Zeng H."/>
            <person name="Yu D."/>
            <person name="Zhu Y."/>
            <person name="Jiang H."/>
            <person name="Qiu Q."/>
            <person name="Yang H."/>
            <person name="Zhang Y.E."/>
            <person name="Wang W."/>
            <person name="Zhu M."/>
            <person name="He S."/>
            <person name="Zhang G."/>
        </authorList>
    </citation>
    <scope>NUCLEOTIDE SEQUENCE</scope>
    <source>
        <strain evidence="14">Bchr_001</strain>
    </source>
</reference>
<feature type="domain" description="CUB" evidence="13">
    <location>
        <begin position="233"/>
        <end position="347"/>
    </location>
</feature>
<dbReference type="CDD" id="cd00112">
    <property type="entry name" value="LDLa"/>
    <property type="match status" value="3"/>
</dbReference>
<dbReference type="SUPFAM" id="SSF57424">
    <property type="entry name" value="LDL receptor-like module"/>
    <property type="match status" value="3"/>
</dbReference>
<dbReference type="InterPro" id="IPR000859">
    <property type="entry name" value="CUB_dom"/>
</dbReference>
<evidence type="ECO:0000256" key="2">
    <source>
        <dbReference type="ARBA" id="ARBA00009939"/>
    </source>
</evidence>
<feature type="disulfide bond" evidence="11">
    <location>
        <begin position="456"/>
        <end position="471"/>
    </location>
</feature>
<keyword evidence="6" id="KW-1133">Transmembrane helix</keyword>
<comment type="similarity">
    <text evidence="2">Belongs to the LDLR family.</text>
</comment>
<dbReference type="InterPro" id="IPR036055">
    <property type="entry name" value="LDL_receptor-like_sf"/>
</dbReference>
<dbReference type="Pfam" id="PF00057">
    <property type="entry name" value="Ldl_recept_a"/>
    <property type="match status" value="2"/>
</dbReference>
<dbReference type="Gene3D" id="2.60.120.290">
    <property type="entry name" value="Spermadhesin, CUB domain"/>
    <property type="match status" value="2"/>
</dbReference>
<evidence type="ECO:0000256" key="5">
    <source>
        <dbReference type="ARBA" id="ARBA00022737"/>
    </source>
</evidence>
<feature type="compositionally biased region" description="Polar residues" evidence="12">
    <location>
        <begin position="618"/>
        <end position="631"/>
    </location>
</feature>
<comment type="caution">
    <text evidence="14">The sequence shown here is derived from an EMBL/GenBank/DDBJ whole genome shotgun (WGS) entry which is preliminary data.</text>
</comment>
<feature type="disulfide bond" evidence="11">
    <location>
        <begin position="141"/>
        <end position="159"/>
    </location>
</feature>
<keyword evidence="9" id="KW-0168">Coated pit</keyword>
<dbReference type="PROSITE" id="PS50068">
    <property type="entry name" value="LDLRA_2"/>
    <property type="match status" value="4"/>
</dbReference>
<dbReference type="PRINTS" id="PR00261">
    <property type="entry name" value="LDLRECEPTOR"/>
</dbReference>
<dbReference type="SUPFAM" id="SSF49854">
    <property type="entry name" value="Spermadhesin, CUB domain"/>
    <property type="match status" value="2"/>
</dbReference>
<feature type="disulfide bond" evidence="11">
    <location>
        <begin position="419"/>
        <end position="434"/>
    </location>
</feature>
<comment type="subcellular location">
    <subcellularLocation>
        <location evidence="10">Membrane</location>
        <location evidence="10">Coated pit</location>
    </subcellularLocation>
    <subcellularLocation>
        <location evidence="1">Membrane</location>
        <topology evidence="1">Single-pass membrane protein</topology>
    </subcellularLocation>
</comment>
<dbReference type="Pfam" id="PF00431">
    <property type="entry name" value="CUB"/>
    <property type="match status" value="2"/>
</dbReference>
<dbReference type="CDD" id="cd00041">
    <property type="entry name" value="CUB"/>
    <property type="match status" value="2"/>
</dbReference>
<gene>
    <name evidence="14" type="primary">Lrp3_1</name>
    <name evidence="14" type="ORF">GTO92_0005701</name>
</gene>
<feature type="disulfide bond" evidence="11">
    <location>
        <begin position="437"/>
        <end position="449"/>
    </location>
</feature>
<sequence length="810" mass="88679">MITTSAVSTQSDVVWVSEGPCWGIPKVLTSRQGEIKFSFFTKWYSHEQNCTWLIEAPVGQIVTVSFSSFNVSCSLEWLSVETPLLKPITLCGSVLPEPLELLGGNVSITYHSRLLHGSGFRLTYIKGYLDSEKCMQDEFLCANRKCVPNAWHCNQQDECKDNSDESDCPLSYSPPTSPFLQRKTCPISTIPCDKYTKLEQPHCIFVSQICDGFADCPGNTDENNCPPVQEGPCGGRLTKFYGVFSSPRFAIPANYHQNRAQECIWEIDPGDTRKLILNLVSVDLEASDSIEVYDMGDLKEDHLLRMINDLSNNKRVTVESTSGHMSVVYRSEAGSSTRGFNATYQVSGYCLPWQLPCGGGSLDCYSHQERCDGIWNCVETGKDEEGCGNCGPGMFPCGGIRQSHPGGVTGTCFSAAERCNSQSYCTDGTDERNCHSCQPGTFHCDAERCVFETWRCDGQPDCKDGTDEMNCSFTVPRKVITAATVGSLICGLLLVIAMGCTCKLYSLRAREYSFFAPISAREAEFIQQQAPPSYGQLIAQGLIPPVDDFPTENPNDTSVLGNIRGIIQLLRQERPHNRRRRRNRYVRRAIRRLRRWGLLPRATSASSSGRNGAAPQVATVSSAPASSNTGGTELASGGDAHLLVEGGATGVSNLPPADDDDDNQSEDNAPPLPQKMNFNFEPRWQPQSAAQRDTVPQADGPSTASYTANSESPAAAQAPLLTLDDIPVNRSTSLLSSVFSALRGRLSYFGRLLPQSASSETQFPVHAHAVDNDDDVLLLPLTDSPNLSQARLTTFGLLNDDDDDDDEILP</sequence>
<feature type="disulfide bond" evidence="11">
    <location>
        <begin position="134"/>
        <end position="146"/>
    </location>
</feature>
<evidence type="ECO:0000259" key="13">
    <source>
        <dbReference type="PROSITE" id="PS01180"/>
    </source>
</evidence>
<accession>A0ABS2YVJ1</accession>
<evidence type="ECO:0000256" key="12">
    <source>
        <dbReference type="SAM" id="MobiDB-lite"/>
    </source>
</evidence>
<organism evidence="14 15">
    <name type="scientific">Polypterus senegalus</name>
    <name type="common">Senegal bichir</name>
    <dbReference type="NCBI Taxonomy" id="55291"/>
    <lineage>
        <taxon>Eukaryota</taxon>
        <taxon>Metazoa</taxon>
        <taxon>Chordata</taxon>
        <taxon>Craniata</taxon>
        <taxon>Vertebrata</taxon>
        <taxon>Euteleostomi</taxon>
        <taxon>Actinopterygii</taxon>
        <taxon>Polypteriformes</taxon>
        <taxon>Polypteridae</taxon>
        <taxon>Polypterus</taxon>
    </lineage>
</organism>
<dbReference type="PANTHER" id="PTHR24270:SF17">
    <property type="entry name" value="LOW-DENSITY LIPOPROTEIN RECEPTOR-RELATED PROTEIN 10"/>
    <property type="match status" value="1"/>
</dbReference>
<dbReference type="SMART" id="SM00042">
    <property type="entry name" value="CUB"/>
    <property type="match status" value="2"/>
</dbReference>
<name>A0ABS2YVJ1_POLSE</name>
<feature type="disulfide bond" evidence="11">
    <location>
        <begin position="444"/>
        <end position="462"/>
    </location>
</feature>
<feature type="disulfide bond" evidence="11">
    <location>
        <begin position="153"/>
        <end position="168"/>
    </location>
</feature>
<dbReference type="Gene3D" id="4.10.400.10">
    <property type="entry name" value="Low-density Lipoprotein Receptor"/>
    <property type="match status" value="5"/>
</dbReference>
<evidence type="ECO:0000313" key="15">
    <source>
        <dbReference type="Proteomes" id="UP001166052"/>
    </source>
</evidence>
<evidence type="ECO:0000256" key="3">
    <source>
        <dbReference type="ARBA" id="ARBA00022583"/>
    </source>
</evidence>
<comment type="caution">
    <text evidence="11">Lacks conserved residue(s) required for the propagation of feature annotation.</text>
</comment>
<dbReference type="PROSITE" id="PS01180">
    <property type="entry name" value="CUB"/>
    <property type="match status" value="2"/>
</dbReference>
<keyword evidence="5" id="KW-0677">Repeat</keyword>
<dbReference type="InterPro" id="IPR050685">
    <property type="entry name" value="LDLR"/>
</dbReference>
<feature type="disulfide bond" evidence="11">
    <location>
        <begin position="210"/>
        <end position="225"/>
    </location>
</feature>
<keyword evidence="3" id="KW-0254">Endocytosis</keyword>
<evidence type="ECO:0000256" key="7">
    <source>
        <dbReference type="ARBA" id="ARBA00023136"/>
    </source>
</evidence>
<dbReference type="PANTHER" id="PTHR24270">
    <property type="entry name" value="LOW-DENSITY LIPOPROTEIN RECEPTOR-RELATED"/>
    <property type="match status" value="1"/>
</dbReference>
<feature type="region of interest" description="Disordered" evidence="12">
    <location>
        <begin position="602"/>
        <end position="712"/>
    </location>
</feature>
<dbReference type="SMART" id="SM00192">
    <property type="entry name" value="LDLa"/>
    <property type="match status" value="5"/>
</dbReference>
<evidence type="ECO:0000256" key="4">
    <source>
        <dbReference type="ARBA" id="ARBA00022692"/>
    </source>
</evidence>
<evidence type="ECO:0000256" key="10">
    <source>
        <dbReference type="ARBA" id="ARBA00037878"/>
    </source>
</evidence>
<evidence type="ECO:0000256" key="11">
    <source>
        <dbReference type="PROSITE-ProRule" id="PRU00124"/>
    </source>
</evidence>
<feature type="non-terminal residue" evidence="14">
    <location>
        <position position="810"/>
    </location>
</feature>
<evidence type="ECO:0000256" key="6">
    <source>
        <dbReference type="ARBA" id="ARBA00022989"/>
    </source>
</evidence>
<keyword evidence="7" id="KW-0472">Membrane</keyword>
<feature type="compositionally biased region" description="Polar residues" evidence="12">
    <location>
        <begin position="700"/>
        <end position="712"/>
    </location>
</feature>
<dbReference type="Proteomes" id="UP001166052">
    <property type="component" value="Unassembled WGS sequence"/>
</dbReference>
<protein>
    <submittedName>
        <fullName evidence="14">LRP3 protein</fullName>
    </submittedName>
</protein>
<dbReference type="InterPro" id="IPR023415">
    <property type="entry name" value="LDLR_class-A_CS"/>
</dbReference>
<dbReference type="PROSITE" id="PS01209">
    <property type="entry name" value="LDLRA_1"/>
    <property type="match status" value="2"/>
</dbReference>
<evidence type="ECO:0000313" key="14">
    <source>
        <dbReference type="EMBL" id="MBN3290567.1"/>
    </source>
</evidence>
<dbReference type="InterPro" id="IPR035914">
    <property type="entry name" value="Sperma_CUB_dom_sf"/>
</dbReference>
<keyword evidence="8 11" id="KW-1015">Disulfide bond</keyword>